<accession>N0A5A8</accession>
<reference evidence="2" key="2">
    <citation type="journal article" date="2014" name="FEMS Microbiol. Lett.">
        <title>Mobile elements and mitochondrial genome expansion in the soil fungus and potato pathogen Rhizoctonia solani AG-3.</title>
        <authorList>
            <person name="Losada L."/>
            <person name="Pakala S.B."/>
            <person name="Fedorova N.D."/>
            <person name="Joardar V."/>
            <person name="Shabalina S.A."/>
            <person name="Hostetler J."/>
            <person name="Pakala S.M."/>
            <person name="Zafar N."/>
            <person name="Thomas E."/>
            <person name="Rodriguez-Carres M."/>
            <person name="Dean R."/>
            <person name="Vilgalys R."/>
            <person name="Nierman W.C."/>
            <person name="Cubeta M.A."/>
        </authorList>
    </citation>
    <scope>NUCLEOTIDE SEQUENCE</scope>
    <source>
        <strain evidence="2">AG3 Rhs1AP</strain>
    </source>
</reference>
<dbReference type="GeneID" id="16029563"/>
<gene>
    <name evidence="2" type="ORF">RSOL_m01200</name>
</gene>
<organism evidence="2">
    <name type="scientific">Rhizoctonia solani</name>
    <dbReference type="NCBI Taxonomy" id="456999"/>
    <lineage>
        <taxon>Eukaryota</taxon>
        <taxon>Fungi</taxon>
        <taxon>Dikarya</taxon>
        <taxon>Basidiomycota</taxon>
        <taxon>Agaricomycotina</taxon>
        <taxon>Agaricomycetes</taxon>
        <taxon>Cantharellales</taxon>
        <taxon>Ceratobasidiaceae</taxon>
        <taxon>Rhizoctonia</taxon>
    </lineage>
</organism>
<sequence>MPEGSHPDSEGALRAKSLRVALATIGLGGDRPSEKGKVPLWGTLPFIGWAGTESFVTFAQISFWKERKIMRKIKI</sequence>
<proteinExistence type="predicted"/>
<keyword evidence="1" id="KW-1133">Transmembrane helix</keyword>
<keyword evidence="2" id="KW-0496">Mitochondrion</keyword>
<evidence type="ECO:0000256" key="1">
    <source>
        <dbReference type="SAM" id="Phobius"/>
    </source>
</evidence>
<keyword evidence="1" id="KW-0812">Transmembrane</keyword>
<dbReference type="RefSeq" id="YP_008082055.1">
    <property type="nucleotide sequence ID" value="NC_021436.1"/>
</dbReference>
<feature type="transmembrane region" description="Helical" evidence="1">
    <location>
        <begin position="46"/>
        <end position="64"/>
    </location>
</feature>
<geneLocation type="mitochondrion" evidence="2"/>
<keyword evidence="1" id="KW-0472">Membrane</keyword>
<protein>
    <submittedName>
        <fullName evidence="2">Uncharacterized protein</fullName>
    </submittedName>
</protein>
<name>N0A5A8_9AGAM</name>
<dbReference type="AlphaFoldDB" id="N0A5A8"/>
<reference evidence="2" key="1">
    <citation type="submission" date="2012-12" db="EMBL/GenBank/DDBJ databases">
        <authorList>
            <person name="Pakala S."/>
            <person name="Fedorova N."/>
            <person name="Joardar V."/>
            <person name="Shabalina S."/>
            <person name="Hostetler J."/>
            <person name="Pakala S."/>
            <person name="Zafar N."/>
            <person name="Nierman W."/>
            <person name="Cubeta M."/>
        </authorList>
    </citation>
    <scope>NUCLEOTIDE SEQUENCE</scope>
    <source>
        <strain evidence="2">AG3 Rhs1AP</strain>
    </source>
</reference>
<evidence type="ECO:0000313" key="2">
    <source>
        <dbReference type="EMBL" id="AGK45433.1"/>
    </source>
</evidence>
<dbReference type="EMBL" id="KC352446">
    <property type="protein sequence ID" value="AGK45433.1"/>
    <property type="molecule type" value="Genomic_DNA"/>
</dbReference>